<evidence type="ECO:0000259" key="13">
    <source>
        <dbReference type="Pfam" id="PF08496"/>
    </source>
</evidence>
<evidence type="ECO:0000256" key="10">
    <source>
        <dbReference type="SAM" id="MobiDB-lite"/>
    </source>
</evidence>
<comment type="caution">
    <text evidence="14">The sequence shown here is derived from an EMBL/GenBank/DDBJ whole genome shotgun (WGS) entry which is preliminary data.</text>
</comment>
<dbReference type="PANTHER" id="PTHR42987">
    <property type="entry name" value="PEPTIDASE S49"/>
    <property type="match status" value="1"/>
</dbReference>
<evidence type="ECO:0000256" key="7">
    <source>
        <dbReference type="ARBA" id="ARBA00022825"/>
    </source>
</evidence>
<evidence type="ECO:0000313" key="15">
    <source>
        <dbReference type="Proteomes" id="UP001165085"/>
    </source>
</evidence>
<dbReference type="SUPFAM" id="SSF52096">
    <property type="entry name" value="ClpP/crotonase"/>
    <property type="match status" value="1"/>
</dbReference>
<name>A0A9W6ZKC5_9STRA</name>
<dbReference type="Pfam" id="PF01343">
    <property type="entry name" value="Peptidase_S49"/>
    <property type="match status" value="1"/>
</dbReference>
<feature type="region of interest" description="Disordered" evidence="10">
    <location>
        <begin position="38"/>
        <end position="63"/>
    </location>
</feature>
<comment type="similarity">
    <text evidence="2">Belongs to the peptidase S49 family.</text>
</comment>
<reference evidence="15" key="1">
    <citation type="journal article" date="2023" name="Commun. Biol.">
        <title>Genome analysis of Parmales, the sister group of diatoms, reveals the evolutionary specialization of diatoms from phago-mixotrophs to photoautotrophs.</title>
        <authorList>
            <person name="Ban H."/>
            <person name="Sato S."/>
            <person name="Yoshikawa S."/>
            <person name="Yamada K."/>
            <person name="Nakamura Y."/>
            <person name="Ichinomiya M."/>
            <person name="Sato N."/>
            <person name="Blanc-Mathieu R."/>
            <person name="Endo H."/>
            <person name="Kuwata A."/>
            <person name="Ogata H."/>
        </authorList>
    </citation>
    <scope>NUCLEOTIDE SEQUENCE [LARGE SCALE GENOMIC DNA]</scope>
    <source>
        <strain evidence="15">NIES 3701</strain>
    </source>
</reference>
<dbReference type="InterPro" id="IPR047272">
    <property type="entry name" value="S49_SppA_C"/>
</dbReference>
<dbReference type="InterPro" id="IPR002142">
    <property type="entry name" value="Peptidase_S49"/>
</dbReference>
<keyword evidence="3" id="KW-1003">Cell membrane</keyword>
<feature type="compositionally biased region" description="Basic and acidic residues" evidence="10">
    <location>
        <begin position="281"/>
        <end position="301"/>
    </location>
</feature>
<evidence type="ECO:0000256" key="6">
    <source>
        <dbReference type="ARBA" id="ARBA00022801"/>
    </source>
</evidence>
<evidence type="ECO:0000256" key="2">
    <source>
        <dbReference type="ARBA" id="ARBA00008683"/>
    </source>
</evidence>
<dbReference type="Gene3D" id="6.20.330.10">
    <property type="match status" value="1"/>
</dbReference>
<dbReference type="InterPro" id="IPR029045">
    <property type="entry name" value="ClpP/crotonase-like_dom_sf"/>
</dbReference>
<dbReference type="Pfam" id="PF08496">
    <property type="entry name" value="Peptidase_S49_N"/>
    <property type="match status" value="1"/>
</dbReference>
<evidence type="ECO:0000256" key="11">
    <source>
        <dbReference type="SAM" id="SignalP"/>
    </source>
</evidence>
<keyword evidence="7" id="KW-0720">Serine protease</keyword>
<organism evidence="14 15">
    <name type="scientific">Triparma strigata</name>
    <dbReference type="NCBI Taxonomy" id="1606541"/>
    <lineage>
        <taxon>Eukaryota</taxon>
        <taxon>Sar</taxon>
        <taxon>Stramenopiles</taxon>
        <taxon>Ochrophyta</taxon>
        <taxon>Bolidophyceae</taxon>
        <taxon>Parmales</taxon>
        <taxon>Triparmaceae</taxon>
        <taxon>Triparma</taxon>
    </lineage>
</organism>
<dbReference type="Gene3D" id="3.90.226.10">
    <property type="entry name" value="2-enoyl-CoA Hydratase, Chain A, domain 1"/>
    <property type="match status" value="1"/>
</dbReference>
<protein>
    <recommendedName>
        <fullName evidence="16">Peptidase S49 domain-containing protein</fullName>
    </recommendedName>
</protein>
<feature type="domain" description="Peptidase S49" evidence="12">
    <location>
        <begin position="470"/>
        <end position="611"/>
    </location>
</feature>
<dbReference type="OrthoDB" id="45421at2759"/>
<evidence type="ECO:0000256" key="8">
    <source>
        <dbReference type="ARBA" id="ARBA00022989"/>
    </source>
</evidence>
<feature type="region of interest" description="Disordered" evidence="10">
    <location>
        <begin position="281"/>
        <end position="314"/>
    </location>
</feature>
<sequence>MMTRVMKTFLSVLALLVSNASFGVDAFAPLFPPRSVAAPPTKTTSSKRAPQNGRQNGPSPLFLSPPPISALTPSLPAGSSSELTLYFLRSCIDAFIPTVSVVVVLAIASKLFSKKKSGRSNRGSEMVEDNQLDYYNRFFEPDASGQRKGGLAGLLGGLKSASMNAIDLGPAEQFIKVVKLNEQYKSYDFSMREAVSSRPKALIDYRKRGVADIVNNALVNYGDGESLTLPQDACEDLIKSERDLLEVGGKLVQDLKKARAELGQVLADDIKGMIGEYKVEEESAADDSKKKDSPSKKEGKESNMLPSNLKSMMNMGGKTESLTKRVGEIEASIAAAEVDFVKEVAETVAHSIAELKVVSTEDAVVAQNLAKFLMKAQLEGGAGGILKDLQERPLSKLFDEGKDSKLEGKKNLFVLDFPGDVSASQVFELREEVSAICSTAKEGDEAMVVLQSGGGTVTGYGLAAAQLMRLKKKVKLTIAVEQVAASGGYMMACTGDRIVASPFAVLGSIGVISDQPNVYERLKREGIEFSTVTAGKYKRTLTPTKKPTKEDFEKSKQDVEGILVLFKDFVAKNRPSLDIDKVATGETWFGDDAMDLGLCDALMTKDEVILEKIEEGYNAFSVMYSPQEMLSPGLLGLPAGRRAARSLGGLGGGGIRGGVARWLGGVVREVIAEELGAGVEGGGAGGDETRKYMMMDDSGDNFKF</sequence>
<dbReference type="AlphaFoldDB" id="A0A9W6ZKC5"/>
<evidence type="ECO:0000259" key="12">
    <source>
        <dbReference type="Pfam" id="PF01343"/>
    </source>
</evidence>
<evidence type="ECO:0008006" key="16">
    <source>
        <dbReference type="Google" id="ProtNLM"/>
    </source>
</evidence>
<evidence type="ECO:0000256" key="5">
    <source>
        <dbReference type="ARBA" id="ARBA00022692"/>
    </source>
</evidence>
<gene>
    <name evidence="14" type="ORF">TrST_g3853</name>
</gene>
<dbReference type="Proteomes" id="UP001165085">
    <property type="component" value="Unassembled WGS sequence"/>
</dbReference>
<proteinExistence type="inferred from homology"/>
<accession>A0A9W6ZKC5</accession>
<keyword evidence="15" id="KW-1185">Reference proteome</keyword>
<evidence type="ECO:0000256" key="9">
    <source>
        <dbReference type="ARBA" id="ARBA00023136"/>
    </source>
</evidence>
<dbReference type="EMBL" id="BRXY01000015">
    <property type="protein sequence ID" value="GMH52882.1"/>
    <property type="molecule type" value="Genomic_DNA"/>
</dbReference>
<keyword evidence="8" id="KW-1133">Transmembrane helix</keyword>
<keyword evidence="9" id="KW-0472">Membrane</keyword>
<feature type="domain" description="Peptidase S49 N-terminal proteobacteria" evidence="13">
    <location>
        <begin position="403"/>
        <end position="467"/>
    </location>
</feature>
<evidence type="ECO:0000313" key="14">
    <source>
        <dbReference type="EMBL" id="GMH52882.1"/>
    </source>
</evidence>
<keyword evidence="5" id="KW-0812">Transmembrane</keyword>
<dbReference type="GO" id="GO:0006508">
    <property type="term" value="P:proteolysis"/>
    <property type="evidence" value="ECO:0007669"/>
    <property type="project" value="UniProtKB-KW"/>
</dbReference>
<evidence type="ECO:0000256" key="3">
    <source>
        <dbReference type="ARBA" id="ARBA00022475"/>
    </source>
</evidence>
<comment type="subcellular location">
    <subcellularLocation>
        <location evidence="1">Cell membrane</location>
    </subcellularLocation>
</comment>
<keyword evidence="11" id="KW-0732">Signal</keyword>
<dbReference type="GO" id="GO:0005886">
    <property type="term" value="C:plasma membrane"/>
    <property type="evidence" value="ECO:0007669"/>
    <property type="project" value="UniProtKB-SubCell"/>
</dbReference>
<dbReference type="InterPro" id="IPR013703">
    <property type="entry name" value="Peptidase_S49_N_proteobac"/>
</dbReference>
<dbReference type="PANTHER" id="PTHR42987:SF4">
    <property type="entry name" value="PROTEASE SOHB-RELATED"/>
    <property type="match status" value="1"/>
</dbReference>
<keyword evidence="6" id="KW-0378">Hydrolase</keyword>
<dbReference type="NCBIfam" id="NF008745">
    <property type="entry name" value="PRK11778.1"/>
    <property type="match status" value="1"/>
</dbReference>
<feature type="chain" id="PRO_5040800371" description="Peptidase S49 domain-containing protein" evidence="11">
    <location>
        <begin position="27"/>
        <end position="704"/>
    </location>
</feature>
<keyword evidence="4" id="KW-0645">Protease</keyword>
<dbReference type="GO" id="GO:0004252">
    <property type="term" value="F:serine-type endopeptidase activity"/>
    <property type="evidence" value="ECO:0007669"/>
    <property type="project" value="InterPro"/>
</dbReference>
<feature type="compositionally biased region" description="Polar residues" evidence="10">
    <location>
        <begin position="41"/>
        <end position="57"/>
    </location>
</feature>
<evidence type="ECO:0000256" key="4">
    <source>
        <dbReference type="ARBA" id="ARBA00022670"/>
    </source>
</evidence>
<dbReference type="CDD" id="cd07023">
    <property type="entry name" value="S49_Sppa_N_C"/>
    <property type="match status" value="1"/>
</dbReference>
<evidence type="ECO:0000256" key="1">
    <source>
        <dbReference type="ARBA" id="ARBA00004236"/>
    </source>
</evidence>
<feature type="signal peptide" evidence="11">
    <location>
        <begin position="1"/>
        <end position="26"/>
    </location>
</feature>